<evidence type="ECO:0000256" key="1">
    <source>
        <dbReference type="ARBA" id="ARBA00022741"/>
    </source>
</evidence>
<dbReference type="EMBL" id="JAWSTH010000069">
    <property type="protein sequence ID" value="MDW5596920.1"/>
    <property type="molecule type" value="Genomic_DNA"/>
</dbReference>
<dbReference type="InterPro" id="IPR016032">
    <property type="entry name" value="Sig_transdc_resp-reg_C-effctor"/>
</dbReference>
<evidence type="ECO:0000259" key="3">
    <source>
        <dbReference type="PROSITE" id="PS50043"/>
    </source>
</evidence>
<keyword evidence="2" id="KW-0067">ATP-binding</keyword>
<dbReference type="Pfam" id="PF00196">
    <property type="entry name" value="GerE"/>
    <property type="match status" value="1"/>
</dbReference>
<dbReference type="PROSITE" id="PS50043">
    <property type="entry name" value="HTH_LUXR_2"/>
    <property type="match status" value="1"/>
</dbReference>
<keyword evidence="5" id="KW-1185">Reference proteome</keyword>
<comment type="caution">
    <text evidence="4">The sequence shown here is derived from an EMBL/GenBank/DDBJ whole genome shotgun (WGS) entry which is preliminary data.</text>
</comment>
<dbReference type="InterPro" id="IPR000792">
    <property type="entry name" value="Tscrpt_reg_LuxR_C"/>
</dbReference>
<evidence type="ECO:0000313" key="4">
    <source>
        <dbReference type="EMBL" id="MDW5596920.1"/>
    </source>
</evidence>
<dbReference type="PANTHER" id="PTHR16305">
    <property type="entry name" value="TESTICULAR SOLUBLE ADENYLYL CYCLASE"/>
    <property type="match status" value="1"/>
</dbReference>
<keyword evidence="1" id="KW-0547">Nucleotide-binding</keyword>
<protein>
    <submittedName>
        <fullName evidence="4">AAA family ATPase</fullName>
    </submittedName>
</protein>
<dbReference type="InterPro" id="IPR027417">
    <property type="entry name" value="P-loop_NTPase"/>
</dbReference>
<dbReference type="SUPFAM" id="SSF46894">
    <property type="entry name" value="C-terminal effector domain of the bipartite response regulators"/>
    <property type="match status" value="1"/>
</dbReference>
<dbReference type="InterPro" id="IPR036388">
    <property type="entry name" value="WH-like_DNA-bd_sf"/>
</dbReference>
<dbReference type="Gene3D" id="1.10.10.10">
    <property type="entry name" value="Winged helix-like DNA-binding domain superfamily/Winged helix DNA-binding domain"/>
    <property type="match status" value="1"/>
</dbReference>
<reference evidence="4 5" key="2">
    <citation type="submission" date="2023-10" db="EMBL/GenBank/DDBJ databases">
        <authorList>
            <person name="Han X.F."/>
        </authorList>
    </citation>
    <scope>NUCLEOTIDE SEQUENCE [LARGE SCALE GENOMIC DNA]</scope>
    <source>
        <strain evidence="4 5">KCTC 39840</strain>
    </source>
</reference>
<reference evidence="5" key="1">
    <citation type="submission" date="2023-07" db="EMBL/GenBank/DDBJ databases">
        <title>Conexibacter stalactiti sp. nov., isolated from stalactites in a lava cave and emended description of the genus Conexibacter.</title>
        <authorList>
            <person name="Lee S.D."/>
        </authorList>
    </citation>
    <scope>NUCLEOTIDE SEQUENCE [LARGE SCALE GENOMIC DNA]</scope>
    <source>
        <strain evidence="5">KCTC 39840</strain>
    </source>
</reference>
<name>A0ABU4HUC4_9ACTN</name>
<accession>A0ABU4HUC4</accession>
<sequence length="918" mass="96018">MRANAIRGAGGDAAAAAFVGRDEELTLLDAALSDVTGGGARCVVIEGAAGIGKTALLRRFLSEVATARTALATAEAAEELVDYALADQLLRALGVERPGVLARDGGAPDLAAVGLRLLEALAERAGSGPLAIAVDDAHWADAASLRALLFAVRRVVEEAVLVVLVVREGMAERLPAGFLKLDRVGRLPLSGLTREQVGELATAAGEALSGRGARRLQEHTRGNPLYVRALLGAVPAAAWEEVELPQPAPELFARGVQRRLAEASPGARDLIDAAAVLGARSELPAAAAVGGVEDPLRALEEAARLGLLRAAPETSPASQPRTIAFDHPLTRAAIYHDLGPARRADLHAAAATAVEHPGVALRHRAAAEVGPAPALVAELEAFAATELGRTARESAAESLAAAARLSGGAERERLEVQAADALLSAGRVSAARARLAGRDEAGADARLLCVLAHMALLESRLDDAERLLTLAWAREDADATVRHLTAERFAAHALGRLRPDDAIVWAGRSADAAPREGGTELAAMWPAVFGLAMKSELREARTLLDGIIERGGDLAERDVGLRAMRGMLRLAVDDVAGALEDLRAVAALVQRLGAETLEVMVRTWLARAELAAGSWETAAAHADRALSIAVAGDIVHVRADAHVTALTIALVRGELDAAEQHASAMREDTTTESALVRSAGCEALLATARAEPRQVLAALAPLVAAGLYERAALLADLQLPLLEADALVRLERFDEADAVLLAHEPRAAGQGLRSYAVRLARARGRLEAARGRRAAAERAFARALDDASALEQPFELALAQLAHGQFLRRQGQRLQAVALLEQARDGLAALGAMPALEQCERELAASGLEPARRAAMDRSALTGRERAVAQLAARGLTNREIAAELMVSVKTIEAHLSHVFAKLGIGSRAELAARLAGA</sequence>
<feature type="domain" description="HTH luxR-type" evidence="3">
    <location>
        <begin position="854"/>
        <end position="918"/>
    </location>
</feature>
<dbReference type="Pfam" id="PF13191">
    <property type="entry name" value="AAA_16"/>
    <property type="match status" value="1"/>
</dbReference>
<evidence type="ECO:0000313" key="5">
    <source>
        <dbReference type="Proteomes" id="UP001284601"/>
    </source>
</evidence>
<dbReference type="SUPFAM" id="SSF52540">
    <property type="entry name" value="P-loop containing nucleoside triphosphate hydrolases"/>
    <property type="match status" value="1"/>
</dbReference>
<dbReference type="CDD" id="cd06170">
    <property type="entry name" value="LuxR_C_like"/>
    <property type="match status" value="1"/>
</dbReference>
<dbReference type="Gene3D" id="3.40.50.300">
    <property type="entry name" value="P-loop containing nucleotide triphosphate hydrolases"/>
    <property type="match status" value="1"/>
</dbReference>
<dbReference type="SMART" id="SM00421">
    <property type="entry name" value="HTH_LUXR"/>
    <property type="match status" value="1"/>
</dbReference>
<proteinExistence type="predicted"/>
<evidence type="ECO:0000256" key="2">
    <source>
        <dbReference type="ARBA" id="ARBA00022840"/>
    </source>
</evidence>
<organism evidence="4 5">
    <name type="scientific">Conexibacter stalactiti</name>
    <dbReference type="NCBI Taxonomy" id="1940611"/>
    <lineage>
        <taxon>Bacteria</taxon>
        <taxon>Bacillati</taxon>
        <taxon>Actinomycetota</taxon>
        <taxon>Thermoleophilia</taxon>
        <taxon>Solirubrobacterales</taxon>
        <taxon>Conexibacteraceae</taxon>
        <taxon>Conexibacter</taxon>
    </lineage>
</organism>
<dbReference type="PROSITE" id="PS00622">
    <property type="entry name" value="HTH_LUXR_1"/>
    <property type="match status" value="1"/>
</dbReference>
<gene>
    <name evidence="4" type="ORF">R7226_21410</name>
</gene>
<dbReference type="Proteomes" id="UP001284601">
    <property type="component" value="Unassembled WGS sequence"/>
</dbReference>
<dbReference type="RefSeq" id="WP_318599356.1">
    <property type="nucleotide sequence ID" value="NZ_JAWSTH010000069.1"/>
</dbReference>
<dbReference type="PRINTS" id="PR00038">
    <property type="entry name" value="HTHLUXR"/>
</dbReference>
<dbReference type="PANTHER" id="PTHR16305:SF35">
    <property type="entry name" value="TRANSCRIPTIONAL ACTIVATOR DOMAIN"/>
    <property type="match status" value="1"/>
</dbReference>
<dbReference type="InterPro" id="IPR041664">
    <property type="entry name" value="AAA_16"/>
</dbReference>